<accession>A0ACB8Z1U8</accession>
<organism evidence="1 2">
    <name type="scientific">Cichorium intybus</name>
    <name type="common">Chicory</name>
    <dbReference type="NCBI Taxonomy" id="13427"/>
    <lineage>
        <taxon>Eukaryota</taxon>
        <taxon>Viridiplantae</taxon>
        <taxon>Streptophyta</taxon>
        <taxon>Embryophyta</taxon>
        <taxon>Tracheophyta</taxon>
        <taxon>Spermatophyta</taxon>
        <taxon>Magnoliopsida</taxon>
        <taxon>eudicotyledons</taxon>
        <taxon>Gunneridae</taxon>
        <taxon>Pentapetalae</taxon>
        <taxon>asterids</taxon>
        <taxon>campanulids</taxon>
        <taxon>Asterales</taxon>
        <taxon>Asteraceae</taxon>
        <taxon>Cichorioideae</taxon>
        <taxon>Cichorieae</taxon>
        <taxon>Cichoriinae</taxon>
        <taxon>Cichorium</taxon>
    </lineage>
</organism>
<dbReference type="EMBL" id="CM042017">
    <property type="protein sequence ID" value="KAI3691527.1"/>
    <property type="molecule type" value="Genomic_DNA"/>
</dbReference>
<sequence>MRNNSQADYAAFSLFLLAIGAGGVLLKGIDGLLLKRIDGIRILNISYGIFRIYEVTSTLSWFVAYYFFGNNKQVIKELTDNFIRRKTGFLARGMFRMPAGLIFARGEMGDGLRFCLILLTLLACQTLRLECGPGFRLFFATIMMTGNQLLLIWVSLLVARSDFKAAWSDWYSVLDQFP</sequence>
<evidence type="ECO:0000313" key="2">
    <source>
        <dbReference type="Proteomes" id="UP001055811"/>
    </source>
</evidence>
<dbReference type="Proteomes" id="UP001055811">
    <property type="component" value="Linkage Group LG09"/>
</dbReference>
<reference evidence="1 2" key="2">
    <citation type="journal article" date="2022" name="Mol. Ecol. Resour.">
        <title>The genomes of chicory, endive, great burdock and yacon provide insights into Asteraceae paleo-polyploidization history and plant inulin production.</title>
        <authorList>
            <person name="Fan W."/>
            <person name="Wang S."/>
            <person name="Wang H."/>
            <person name="Wang A."/>
            <person name="Jiang F."/>
            <person name="Liu H."/>
            <person name="Zhao H."/>
            <person name="Xu D."/>
            <person name="Zhang Y."/>
        </authorList>
    </citation>
    <scope>NUCLEOTIDE SEQUENCE [LARGE SCALE GENOMIC DNA]</scope>
    <source>
        <strain evidence="2">cv. Punajuju</strain>
        <tissue evidence="1">Leaves</tissue>
    </source>
</reference>
<name>A0ACB8Z1U8_CICIN</name>
<protein>
    <submittedName>
        <fullName evidence="1">Uncharacterized protein</fullName>
    </submittedName>
</protein>
<gene>
    <name evidence="1" type="ORF">L2E82_49890</name>
</gene>
<reference evidence="2" key="1">
    <citation type="journal article" date="2022" name="Mol. Ecol. Resour.">
        <title>The genomes of chicory, endive, great burdock and yacon provide insights into Asteraceae palaeo-polyploidization history and plant inulin production.</title>
        <authorList>
            <person name="Fan W."/>
            <person name="Wang S."/>
            <person name="Wang H."/>
            <person name="Wang A."/>
            <person name="Jiang F."/>
            <person name="Liu H."/>
            <person name="Zhao H."/>
            <person name="Xu D."/>
            <person name="Zhang Y."/>
        </authorList>
    </citation>
    <scope>NUCLEOTIDE SEQUENCE [LARGE SCALE GENOMIC DNA]</scope>
    <source>
        <strain evidence="2">cv. Punajuju</strain>
    </source>
</reference>
<proteinExistence type="predicted"/>
<evidence type="ECO:0000313" key="1">
    <source>
        <dbReference type="EMBL" id="KAI3691527.1"/>
    </source>
</evidence>
<comment type="caution">
    <text evidence="1">The sequence shown here is derived from an EMBL/GenBank/DDBJ whole genome shotgun (WGS) entry which is preliminary data.</text>
</comment>
<keyword evidence="2" id="KW-1185">Reference proteome</keyword>